<keyword evidence="2" id="KW-0902">Two-component regulatory system</keyword>
<dbReference type="AlphaFoldDB" id="A0A7I9VMA9"/>
<sequence length="267" mass="29221">MTSAEPERFRVLYVEDDERLASMTTRYLEAHGHQVTWVGDGRQGLAEAVKGQHDVVVLDVMLPRLSGIEVCRELRARCGVPIIMLTALGEEADKVLGLESGADDYLAKPFSSRELLARLKALVRRGRGAVGPPRDTLRVGDLEVSPRSFTARRAGRPLRLTTAEFVLLRVLAERAGQVLTREQLLDLTKGSADEVFDRSVDAHISRLRHKLDPRRAEPSSVLAIDEAEEDLAGSSRSWSASEGRPPAGERAGQEGGGQTRCRGPSPL</sequence>
<accession>A0A7I9VMA9</accession>
<keyword evidence="12" id="KW-1185">Reference proteome</keyword>
<dbReference type="CDD" id="cd00383">
    <property type="entry name" value="trans_reg_C"/>
    <property type="match status" value="1"/>
</dbReference>
<dbReference type="InterPro" id="IPR036388">
    <property type="entry name" value="WH-like_DNA-bd_sf"/>
</dbReference>
<protein>
    <submittedName>
        <fullName evidence="11">DNA-binding response regulator</fullName>
    </submittedName>
</protein>
<organism evidence="11 12">
    <name type="scientific">Anaeromyxobacter diazotrophicus</name>
    <dbReference type="NCBI Taxonomy" id="2590199"/>
    <lineage>
        <taxon>Bacteria</taxon>
        <taxon>Pseudomonadati</taxon>
        <taxon>Myxococcota</taxon>
        <taxon>Myxococcia</taxon>
        <taxon>Myxococcales</taxon>
        <taxon>Cystobacterineae</taxon>
        <taxon>Anaeromyxobacteraceae</taxon>
        <taxon>Anaeromyxobacter</taxon>
    </lineage>
</organism>
<proteinExistence type="predicted"/>
<dbReference type="Gene3D" id="1.10.10.10">
    <property type="entry name" value="Winged helix-like DNA-binding domain superfamily/Winged helix DNA-binding domain"/>
    <property type="match status" value="1"/>
</dbReference>
<feature type="domain" description="OmpR/PhoB-type" evidence="10">
    <location>
        <begin position="134"/>
        <end position="233"/>
    </location>
</feature>
<dbReference type="InterPro" id="IPR039420">
    <property type="entry name" value="WalR-like"/>
</dbReference>
<dbReference type="GO" id="GO:0006355">
    <property type="term" value="P:regulation of DNA-templated transcription"/>
    <property type="evidence" value="ECO:0007669"/>
    <property type="project" value="InterPro"/>
</dbReference>
<feature type="DNA-binding region" description="OmpR/PhoB-type" evidence="7">
    <location>
        <begin position="134"/>
        <end position="233"/>
    </location>
</feature>
<evidence type="ECO:0000256" key="3">
    <source>
        <dbReference type="ARBA" id="ARBA00023015"/>
    </source>
</evidence>
<dbReference type="GO" id="GO:0032993">
    <property type="term" value="C:protein-DNA complex"/>
    <property type="evidence" value="ECO:0007669"/>
    <property type="project" value="TreeGrafter"/>
</dbReference>
<keyword evidence="3" id="KW-0805">Transcription regulation</keyword>
<dbReference type="Pfam" id="PF00486">
    <property type="entry name" value="Trans_reg_C"/>
    <property type="match status" value="1"/>
</dbReference>
<dbReference type="Proteomes" id="UP000503640">
    <property type="component" value="Unassembled WGS sequence"/>
</dbReference>
<dbReference type="PROSITE" id="PS50110">
    <property type="entry name" value="RESPONSE_REGULATORY"/>
    <property type="match status" value="1"/>
</dbReference>
<evidence type="ECO:0000313" key="12">
    <source>
        <dbReference type="Proteomes" id="UP000503640"/>
    </source>
</evidence>
<evidence type="ECO:0000256" key="1">
    <source>
        <dbReference type="ARBA" id="ARBA00022553"/>
    </source>
</evidence>
<dbReference type="RefSeq" id="WP_176064604.1">
    <property type="nucleotide sequence ID" value="NZ_BJTG01000004.1"/>
</dbReference>
<dbReference type="InterPro" id="IPR011006">
    <property type="entry name" value="CheY-like_superfamily"/>
</dbReference>
<comment type="caution">
    <text evidence="11">The sequence shown here is derived from an EMBL/GenBank/DDBJ whole genome shotgun (WGS) entry which is preliminary data.</text>
</comment>
<dbReference type="Pfam" id="PF00072">
    <property type="entry name" value="Response_reg"/>
    <property type="match status" value="1"/>
</dbReference>
<keyword evidence="1 6" id="KW-0597">Phosphoprotein</keyword>
<dbReference type="PROSITE" id="PS51755">
    <property type="entry name" value="OMPR_PHOB"/>
    <property type="match status" value="1"/>
</dbReference>
<evidence type="ECO:0000256" key="4">
    <source>
        <dbReference type="ARBA" id="ARBA00023125"/>
    </source>
</evidence>
<dbReference type="InterPro" id="IPR001867">
    <property type="entry name" value="OmpR/PhoB-type_DNA-bd"/>
</dbReference>
<dbReference type="SUPFAM" id="SSF46894">
    <property type="entry name" value="C-terminal effector domain of the bipartite response regulators"/>
    <property type="match status" value="1"/>
</dbReference>
<evidence type="ECO:0000313" key="11">
    <source>
        <dbReference type="EMBL" id="GEJ57117.1"/>
    </source>
</evidence>
<evidence type="ECO:0000256" key="6">
    <source>
        <dbReference type="PROSITE-ProRule" id="PRU00169"/>
    </source>
</evidence>
<name>A0A7I9VMA9_9BACT</name>
<evidence type="ECO:0000259" key="9">
    <source>
        <dbReference type="PROSITE" id="PS50110"/>
    </source>
</evidence>
<dbReference type="PANTHER" id="PTHR48111:SF4">
    <property type="entry name" value="DNA-BINDING DUAL TRANSCRIPTIONAL REGULATOR OMPR"/>
    <property type="match status" value="1"/>
</dbReference>
<dbReference type="Gene3D" id="6.10.250.690">
    <property type="match status" value="1"/>
</dbReference>
<feature type="modified residue" description="4-aspartylphosphate" evidence="6">
    <location>
        <position position="59"/>
    </location>
</feature>
<dbReference type="Gene3D" id="3.40.50.2300">
    <property type="match status" value="1"/>
</dbReference>
<dbReference type="InterPro" id="IPR001789">
    <property type="entry name" value="Sig_transdc_resp-reg_receiver"/>
</dbReference>
<keyword evidence="4 7" id="KW-0238">DNA-binding</keyword>
<dbReference type="PANTHER" id="PTHR48111">
    <property type="entry name" value="REGULATOR OF RPOS"/>
    <property type="match status" value="1"/>
</dbReference>
<dbReference type="CDD" id="cd17574">
    <property type="entry name" value="REC_OmpR"/>
    <property type="match status" value="1"/>
</dbReference>
<evidence type="ECO:0000256" key="5">
    <source>
        <dbReference type="ARBA" id="ARBA00023163"/>
    </source>
</evidence>
<dbReference type="InterPro" id="IPR016032">
    <property type="entry name" value="Sig_transdc_resp-reg_C-effctor"/>
</dbReference>
<dbReference type="SMART" id="SM00448">
    <property type="entry name" value="REC"/>
    <property type="match status" value="1"/>
</dbReference>
<dbReference type="GO" id="GO:0000156">
    <property type="term" value="F:phosphorelay response regulator activity"/>
    <property type="evidence" value="ECO:0007669"/>
    <property type="project" value="TreeGrafter"/>
</dbReference>
<keyword evidence="5" id="KW-0804">Transcription</keyword>
<dbReference type="GO" id="GO:0000976">
    <property type="term" value="F:transcription cis-regulatory region binding"/>
    <property type="evidence" value="ECO:0007669"/>
    <property type="project" value="TreeGrafter"/>
</dbReference>
<dbReference type="SUPFAM" id="SSF52172">
    <property type="entry name" value="CheY-like"/>
    <property type="match status" value="1"/>
</dbReference>
<evidence type="ECO:0000259" key="10">
    <source>
        <dbReference type="PROSITE" id="PS51755"/>
    </source>
</evidence>
<feature type="domain" description="Response regulatory" evidence="9">
    <location>
        <begin position="10"/>
        <end position="123"/>
    </location>
</feature>
<gene>
    <name evidence="11" type="ORF">AMYX_18580</name>
</gene>
<dbReference type="FunFam" id="3.40.50.2300:FF:000001">
    <property type="entry name" value="DNA-binding response regulator PhoB"/>
    <property type="match status" value="1"/>
</dbReference>
<feature type="region of interest" description="Disordered" evidence="8">
    <location>
        <begin position="215"/>
        <end position="267"/>
    </location>
</feature>
<dbReference type="EMBL" id="BJTG01000004">
    <property type="protein sequence ID" value="GEJ57117.1"/>
    <property type="molecule type" value="Genomic_DNA"/>
</dbReference>
<dbReference type="SMART" id="SM00862">
    <property type="entry name" value="Trans_reg_C"/>
    <property type="match status" value="1"/>
</dbReference>
<evidence type="ECO:0000256" key="8">
    <source>
        <dbReference type="SAM" id="MobiDB-lite"/>
    </source>
</evidence>
<reference evidence="12" key="1">
    <citation type="journal article" date="2020" name="Appl. Environ. Microbiol.">
        <title>Diazotrophic Anaeromyxobacter Isolates from Soils.</title>
        <authorList>
            <person name="Masuda Y."/>
            <person name="Yamanaka H."/>
            <person name="Xu Z.X."/>
            <person name="Shiratori Y."/>
            <person name="Aono T."/>
            <person name="Amachi S."/>
            <person name="Senoo K."/>
            <person name="Itoh H."/>
        </authorList>
    </citation>
    <scope>NUCLEOTIDE SEQUENCE [LARGE SCALE GENOMIC DNA]</scope>
    <source>
        <strain evidence="12">R267</strain>
    </source>
</reference>
<evidence type="ECO:0000256" key="2">
    <source>
        <dbReference type="ARBA" id="ARBA00023012"/>
    </source>
</evidence>
<dbReference type="GO" id="GO:0005829">
    <property type="term" value="C:cytosol"/>
    <property type="evidence" value="ECO:0007669"/>
    <property type="project" value="TreeGrafter"/>
</dbReference>
<evidence type="ECO:0000256" key="7">
    <source>
        <dbReference type="PROSITE-ProRule" id="PRU01091"/>
    </source>
</evidence>